<dbReference type="InterPro" id="IPR011991">
    <property type="entry name" value="ArsR-like_HTH"/>
</dbReference>
<keyword evidence="6" id="KW-1185">Reference proteome</keyword>
<dbReference type="Pfam" id="PF01638">
    <property type="entry name" value="HxlR"/>
    <property type="match status" value="1"/>
</dbReference>
<dbReference type="InterPro" id="IPR001845">
    <property type="entry name" value="HTH_ArsR_DNA-bd_dom"/>
</dbReference>
<evidence type="ECO:0000313" key="6">
    <source>
        <dbReference type="Proteomes" id="UP000193926"/>
    </source>
</evidence>
<reference evidence="5 6" key="1">
    <citation type="submission" date="2014-03" db="EMBL/GenBank/DDBJ databases">
        <title>The draft genome sequence of Marivita geojedonensis KCTC 23882.</title>
        <authorList>
            <person name="Lai Q."/>
            <person name="Shao Z."/>
        </authorList>
    </citation>
    <scope>NUCLEOTIDE SEQUENCE [LARGE SCALE GENOMIC DNA]</scope>
    <source>
        <strain evidence="5 6">DPG-138</strain>
    </source>
</reference>
<name>A0A1X4NPU3_9RHOB</name>
<dbReference type="EMBL" id="JFKC01000002">
    <property type="protein sequence ID" value="OSQ52715.1"/>
    <property type="molecule type" value="Genomic_DNA"/>
</dbReference>
<evidence type="ECO:0000256" key="3">
    <source>
        <dbReference type="ARBA" id="ARBA00023163"/>
    </source>
</evidence>
<dbReference type="STRING" id="1123756.MGEO_03120"/>
<organism evidence="5 6">
    <name type="scientific">Marivita geojedonensis</name>
    <dbReference type="NCBI Taxonomy" id="1123756"/>
    <lineage>
        <taxon>Bacteria</taxon>
        <taxon>Pseudomonadati</taxon>
        <taxon>Pseudomonadota</taxon>
        <taxon>Alphaproteobacteria</taxon>
        <taxon>Rhodobacterales</taxon>
        <taxon>Roseobacteraceae</taxon>
        <taxon>Marivita</taxon>
    </lineage>
</organism>
<dbReference type="PANTHER" id="PTHR33204:SF18">
    <property type="entry name" value="TRANSCRIPTIONAL REGULATORY PROTEIN"/>
    <property type="match status" value="1"/>
</dbReference>
<dbReference type="PANTHER" id="PTHR33204">
    <property type="entry name" value="TRANSCRIPTIONAL REGULATOR, MARR FAMILY"/>
    <property type="match status" value="1"/>
</dbReference>
<evidence type="ECO:0000256" key="2">
    <source>
        <dbReference type="ARBA" id="ARBA00023125"/>
    </source>
</evidence>
<evidence type="ECO:0000256" key="1">
    <source>
        <dbReference type="ARBA" id="ARBA00023015"/>
    </source>
</evidence>
<dbReference type="SUPFAM" id="SSF55718">
    <property type="entry name" value="SCP-like"/>
    <property type="match status" value="1"/>
</dbReference>
<dbReference type="InterPro" id="IPR002577">
    <property type="entry name" value="HTH_HxlR"/>
</dbReference>
<feature type="domain" description="HTH hxlR-type" evidence="4">
    <location>
        <begin position="11"/>
        <end position="108"/>
    </location>
</feature>
<dbReference type="InterPro" id="IPR036390">
    <property type="entry name" value="WH_DNA-bd_sf"/>
</dbReference>
<protein>
    <recommendedName>
        <fullName evidence="4">HTH hxlR-type domain-containing protein</fullName>
    </recommendedName>
</protein>
<keyword evidence="2" id="KW-0238">DNA-binding</keyword>
<dbReference type="InterPro" id="IPR036527">
    <property type="entry name" value="SCP2_sterol-bd_dom_sf"/>
</dbReference>
<dbReference type="CDD" id="cd00090">
    <property type="entry name" value="HTH_ARSR"/>
    <property type="match status" value="1"/>
</dbReference>
<dbReference type="OrthoDB" id="9782219at2"/>
<gene>
    <name evidence="5" type="ORF">MGEO_03120</name>
</gene>
<dbReference type="Proteomes" id="UP000193926">
    <property type="component" value="Unassembled WGS sequence"/>
</dbReference>
<dbReference type="PROSITE" id="PS51118">
    <property type="entry name" value="HTH_HXLR"/>
    <property type="match status" value="1"/>
</dbReference>
<dbReference type="SMART" id="SM00418">
    <property type="entry name" value="HTH_ARSR"/>
    <property type="match status" value="1"/>
</dbReference>
<dbReference type="GO" id="GO:0003700">
    <property type="term" value="F:DNA-binding transcription factor activity"/>
    <property type="evidence" value="ECO:0007669"/>
    <property type="project" value="InterPro"/>
</dbReference>
<dbReference type="RefSeq" id="WP_085635598.1">
    <property type="nucleotide sequence ID" value="NZ_JFKC01000002.1"/>
</dbReference>
<dbReference type="SUPFAM" id="SSF46785">
    <property type="entry name" value="Winged helix' DNA-binding domain"/>
    <property type="match status" value="1"/>
</dbReference>
<sequence>MGSEKGYGQYCPLAMASEMLGNKWTLLVIRELLDGSTSFNDIARGLPLASRSLLARRLRDLEENGLVKHRAGTRGKFGDYRLTEAGKALSSVVRAMAIWGQEWIGEEPSLKDIDVRFLMWDMRRNVKPASFLPDPFTVQFIFSDAPEGLTDHWLVFENNDVDLCYVDPGREIDVFVETDLRTMTRVWMGWRDLDDAVRDGSLDITGRDGIVKRSRDWLGLSGLSGISKRPLENRVGKAGST</sequence>
<comment type="caution">
    <text evidence="5">The sequence shown here is derived from an EMBL/GenBank/DDBJ whole genome shotgun (WGS) entry which is preliminary data.</text>
</comment>
<evidence type="ECO:0000313" key="5">
    <source>
        <dbReference type="EMBL" id="OSQ52715.1"/>
    </source>
</evidence>
<dbReference type="GO" id="GO:0003677">
    <property type="term" value="F:DNA binding"/>
    <property type="evidence" value="ECO:0007669"/>
    <property type="project" value="UniProtKB-KW"/>
</dbReference>
<dbReference type="InterPro" id="IPR036388">
    <property type="entry name" value="WH-like_DNA-bd_sf"/>
</dbReference>
<accession>A0A1X4NPU3</accession>
<dbReference type="Gene3D" id="1.10.10.10">
    <property type="entry name" value="Winged helix-like DNA-binding domain superfamily/Winged helix DNA-binding domain"/>
    <property type="match status" value="1"/>
</dbReference>
<proteinExistence type="predicted"/>
<dbReference type="AlphaFoldDB" id="A0A1X4NPU3"/>
<keyword evidence="3" id="KW-0804">Transcription</keyword>
<keyword evidence="1" id="KW-0805">Transcription regulation</keyword>
<evidence type="ECO:0000259" key="4">
    <source>
        <dbReference type="PROSITE" id="PS51118"/>
    </source>
</evidence>